<sequence length="457" mass="49036">MTPVARSAEPLDAAWRRPRPSARGYRRDSVLALAMLGGTALSVTLTRAAGVMSESPWWQAAIWVVLMAGPLALRRRLPELVALVIALVFGVGAMFGVGDGFFASICLYLAIYAVGAWSQNPVLSRWVRLCIIAGMFIWLFWQLIVQANQATAMPDLSRDGIFSPYAAFGMLQVLINLLYFWAAYYFGDTAWQSAQRAAVLAERTRELAAERERTAAQAVTLERVRIARELHDVVAHHVSVMGVQAGAARRILDRDPIAAADALGVIEHSARSAIDELQTMLGTLRADDDPAGARPASQSPSTHTVDHLPDLAEESRAGGVPTALSIIGDPRPVPGTIGQSIYRVVQEALTNTRKHAGRGASAEVRLRYETDAVEVEITDTGSGPRVTASSAVPTHAASGCGLGQRGMRERVLAVNGQLHLGARPRGGYIVRARFPLLSTQPLPQPLGATAPEPEPAA</sequence>
<evidence type="ECO:0000256" key="8">
    <source>
        <dbReference type="ARBA" id="ARBA00023012"/>
    </source>
</evidence>
<dbReference type="AlphaFoldDB" id="A0A4R8ZWG4"/>
<accession>A0A4R8ZWG4</accession>
<dbReference type="InterPro" id="IPR050482">
    <property type="entry name" value="Sensor_HK_TwoCompSys"/>
</dbReference>
<evidence type="ECO:0000256" key="9">
    <source>
        <dbReference type="SAM" id="MobiDB-lite"/>
    </source>
</evidence>
<evidence type="ECO:0000313" key="12">
    <source>
        <dbReference type="EMBL" id="TFD47857.1"/>
    </source>
</evidence>
<dbReference type="GO" id="GO:0000155">
    <property type="term" value="F:phosphorelay sensor kinase activity"/>
    <property type="evidence" value="ECO:0007669"/>
    <property type="project" value="InterPro"/>
</dbReference>
<feature type="transmembrane region" description="Helical" evidence="10">
    <location>
        <begin position="165"/>
        <end position="186"/>
    </location>
</feature>
<protein>
    <recommendedName>
        <fullName evidence="2">histidine kinase</fullName>
        <ecNumber evidence="2">2.7.13.3</ecNumber>
    </recommendedName>
</protein>
<keyword evidence="10" id="KW-0472">Membrane</keyword>
<dbReference type="EMBL" id="SOHE01000060">
    <property type="protein sequence ID" value="TFD47857.1"/>
    <property type="molecule type" value="Genomic_DNA"/>
</dbReference>
<evidence type="ECO:0000256" key="4">
    <source>
        <dbReference type="ARBA" id="ARBA00022679"/>
    </source>
</evidence>
<evidence type="ECO:0000256" key="3">
    <source>
        <dbReference type="ARBA" id="ARBA00022553"/>
    </source>
</evidence>
<dbReference type="RefSeq" id="WP_134520359.1">
    <property type="nucleotide sequence ID" value="NZ_SOHE01000060.1"/>
</dbReference>
<dbReference type="InterPro" id="IPR003594">
    <property type="entry name" value="HATPase_dom"/>
</dbReference>
<keyword evidence="13" id="KW-1185">Reference proteome</keyword>
<dbReference type="InterPro" id="IPR036890">
    <property type="entry name" value="HATPase_C_sf"/>
</dbReference>
<dbReference type="Gene3D" id="1.20.5.1930">
    <property type="match status" value="1"/>
</dbReference>
<evidence type="ECO:0000256" key="5">
    <source>
        <dbReference type="ARBA" id="ARBA00022741"/>
    </source>
</evidence>
<evidence type="ECO:0000313" key="13">
    <source>
        <dbReference type="Proteomes" id="UP000297447"/>
    </source>
</evidence>
<dbReference type="OrthoDB" id="227596at2"/>
<feature type="transmembrane region" description="Helical" evidence="10">
    <location>
        <begin position="101"/>
        <end position="119"/>
    </location>
</feature>
<evidence type="ECO:0000256" key="10">
    <source>
        <dbReference type="SAM" id="Phobius"/>
    </source>
</evidence>
<keyword evidence="3" id="KW-0597">Phosphoprotein</keyword>
<dbReference type="Pfam" id="PF02518">
    <property type="entry name" value="HATPase_c"/>
    <property type="match status" value="1"/>
</dbReference>
<dbReference type="SMART" id="SM00387">
    <property type="entry name" value="HATPase_c"/>
    <property type="match status" value="1"/>
</dbReference>
<dbReference type="SUPFAM" id="SSF55874">
    <property type="entry name" value="ATPase domain of HSP90 chaperone/DNA topoisomerase II/histidine kinase"/>
    <property type="match status" value="1"/>
</dbReference>
<organism evidence="12 13">
    <name type="scientific">Cryobacterium frigoriphilum</name>
    <dbReference type="NCBI Taxonomy" id="1259150"/>
    <lineage>
        <taxon>Bacteria</taxon>
        <taxon>Bacillati</taxon>
        <taxon>Actinomycetota</taxon>
        <taxon>Actinomycetes</taxon>
        <taxon>Micrococcales</taxon>
        <taxon>Microbacteriaceae</taxon>
        <taxon>Cryobacterium</taxon>
    </lineage>
</organism>
<evidence type="ECO:0000259" key="11">
    <source>
        <dbReference type="SMART" id="SM00387"/>
    </source>
</evidence>
<keyword evidence="10" id="KW-0812">Transmembrane</keyword>
<keyword evidence="8" id="KW-0902">Two-component regulatory system</keyword>
<name>A0A4R8ZWG4_9MICO</name>
<evidence type="ECO:0000256" key="7">
    <source>
        <dbReference type="ARBA" id="ARBA00022840"/>
    </source>
</evidence>
<keyword evidence="5" id="KW-0547">Nucleotide-binding</keyword>
<evidence type="ECO:0000256" key="6">
    <source>
        <dbReference type="ARBA" id="ARBA00022777"/>
    </source>
</evidence>
<evidence type="ECO:0000256" key="1">
    <source>
        <dbReference type="ARBA" id="ARBA00000085"/>
    </source>
</evidence>
<keyword evidence="4" id="KW-0808">Transferase</keyword>
<keyword evidence="10" id="KW-1133">Transmembrane helix</keyword>
<feature type="transmembrane region" description="Helical" evidence="10">
    <location>
        <begin position="56"/>
        <end position="73"/>
    </location>
</feature>
<dbReference type="GO" id="GO:0005524">
    <property type="term" value="F:ATP binding"/>
    <property type="evidence" value="ECO:0007669"/>
    <property type="project" value="UniProtKB-KW"/>
</dbReference>
<gene>
    <name evidence="12" type="ORF">E3T55_15015</name>
</gene>
<feature type="transmembrane region" description="Helical" evidence="10">
    <location>
        <begin position="126"/>
        <end position="145"/>
    </location>
</feature>
<dbReference type="Gene3D" id="3.30.565.10">
    <property type="entry name" value="Histidine kinase-like ATPase, C-terminal domain"/>
    <property type="match status" value="1"/>
</dbReference>
<dbReference type="GO" id="GO:0046983">
    <property type="term" value="F:protein dimerization activity"/>
    <property type="evidence" value="ECO:0007669"/>
    <property type="project" value="InterPro"/>
</dbReference>
<feature type="transmembrane region" description="Helical" evidence="10">
    <location>
        <begin position="80"/>
        <end position="95"/>
    </location>
</feature>
<keyword evidence="7" id="KW-0067">ATP-binding</keyword>
<dbReference type="PANTHER" id="PTHR24421:SF10">
    <property type="entry name" value="NITRATE_NITRITE SENSOR PROTEIN NARQ"/>
    <property type="match status" value="1"/>
</dbReference>
<dbReference type="PANTHER" id="PTHR24421">
    <property type="entry name" value="NITRATE/NITRITE SENSOR PROTEIN NARX-RELATED"/>
    <property type="match status" value="1"/>
</dbReference>
<comment type="catalytic activity">
    <reaction evidence="1">
        <text>ATP + protein L-histidine = ADP + protein N-phospho-L-histidine.</text>
        <dbReference type="EC" id="2.7.13.3"/>
    </reaction>
</comment>
<dbReference type="EC" id="2.7.13.3" evidence="2"/>
<dbReference type="CDD" id="cd16917">
    <property type="entry name" value="HATPase_UhpB-NarQ-NarX-like"/>
    <property type="match status" value="1"/>
</dbReference>
<reference evidence="12 13" key="1">
    <citation type="submission" date="2019-03" db="EMBL/GenBank/DDBJ databases">
        <title>Genomics of glacier-inhabiting Cryobacterium strains.</title>
        <authorList>
            <person name="Liu Q."/>
            <person name="Xin Y.-H."/>
        </authorList>
    </citation>
    <scope>NUCLEOTIDE SEQUENCE [LARGE SCALE GENOMIC DNA]</scope>
    <source>
        <strain evidence="12 13">Hh14</strain>
    </source>
</reference>
<evidence type="ECO:0000256" key="2">
    <source>
        <dbReference type="ARBA" id="ARBA00012438"/>
    </source>
</evidence>
<comment type="caution">
    <text evidence="12">The sequence shown here is derived from an EMBL/GenBank/DDBJ whole genome shotgun (WGS) entry which is preliminary data.</text>
</comment>
<proteinExistence type="predicted"/>
<keyword evidence="6 12" id="KW-0418">Kinase</keyword>
<feature type="region of interest" description="Disordered" evidence="9">
    <location>
        <begin position="285"/>
        <end position="306"/>
    </location>
</feature>
<feature type="transmembrane region" description="Helical" evidence="10">
    <location>
        <begin position="29"/>
        <end position="50"/>
    </location>
</feature>
<dbReference type="GO" id="GO:0016020">
    <property type="term" value="C:membrane"/>
    <property type="evidence" value="ECO:0007669"/>
    <property type="project" value="InterPro"/>
</dbReference>
<dbReference type="Pfam" id="PF07730">
    <property type="entry name" value="HisKA_3"/>
    <property type="match status" value="1"/>
</dbReference>
<dbReference type="InterPro" id="IPR011712">
    <property type="entry name" value="Sig_transdc_His_kin_sub3_dim/P"/>
</dbReference>
<dbReference type="Proteomes" id="UP000297447">
    <property type="component" value="Unassembled WGS sequence"/>
</dbReference>
<feature type="domain" description="Histidine kinase/HSP90-like ATPase" evidence="11">
    <location>
        <begin position="336"/>
        <end position="438"/>
    </location>
</feature>